<name>A0A6A6R388_9PEZI</name>
<dbReference type="AlphaFoldDB" id="A0A6A6R388"/>
<dbReference type="EMBL" id="MU004185">
    <property type="protein sequence ID" value="KAF2498956.1"/>
    <property type="molecule type" value="Genomic_DNA"/>
</dbReference>
<sequence length="250" mass="28767">MDLDLFNSLITSECMSLTNLSDARQNHFTVDDARGPQQYPDYKNHKFDFGWAPKIDNGFQPPCINNCKEMFLAFLNCVPSGEKGVMLELGTTDSACGTSSYQIIEPPPPVTNVFKIEFTHRARERDKFSDMKWVLYDSNDKRISDPSGDSYVRHDGIPQYVYINVDRPYEYASTAFTLYYGKPSDCQPRWCSRYKLLAYRTCTTQLCGMSRFDCDMNAFNDWHMENPGDSTKPSQERLMSQKFNCTLVAI</sequence>
<evidence type="ECO:0000313" key="1">
    <source>
        <dbReference type="EMBL" id="KAF2498956.1"/>
    </source>
</evidence>
<evidence type="ECO:0000313" key="2">
    <source>
        <dbReference type="Proteomes" id="UP000799750"/>
    </source>
</evidence>
<protein>
    <submittedName>
        <fullName evidence="1">Uncharacterized protein</fullName>
    </submittedName>
</protein>
<gene>
    <name evidence="1" type="ORF">BU16DRAFT_524969</name>
</gene>
<dbReference type="Proteomes" id="UP000799750">
    <property type="component" value="Unassembled WGS sequence"/>
</dbReference>
<accession>A0A6A6R388</accession>
<reference evidence="1" key="1">
    <citation type="journal article" date="2020" name="Stud. Mycol.">
        <title>101 Dothideomycetes genomes: a test case for predicting lifestyles and emergence of pathogens.</title>
        <authorList>
            <person name="Haridas S."/>
            <person name="Albert R."/>
            <person name="Binder M."/>
            <person name="Bloem J."/>
            <person name="Labutti K."/>
            <person name="Salamov A."/>
            <person name="Andreopoulos B."/>
            <person name="Baker S."/>
            <person name="Barry K."/>
            <person name="Bills G."/>
            <person name="Bluhm B."/>
            <person name="Cannon C."/>
            <person name="Castanera R."/>
            <person name="Culley D."/>
            <person name="Daum C."/>
            <person name="Ezra D."/>
            <person name="Gonzalez J."/>
            <person name="Henrissat B."/>
            <person name="Kuo A."/>
            <person name="Liang C."/>
            <person name="Lipzen A."/>
            <person name="Lutzoni F."/>
            <person name="Magnuson J."/>
            <person name="Mondo S."/>
            <person name="Nolan M."/>
            <person name="Ohm R."/>
            <person name="Pangilinan J."/>
            <person name="Park H.-J."/>
            <person name="Ramirez L."/>
            <person name="Alfaro M."/>
            <person name="Sun H."/>
            <person name="Tritt A."/>
            <person name="Yoshinaga Y."/>
            <person name="Zwiers L.-H."/>
            <person name="Turgeon B."/>
            <person name="Goodwin S."/>
            <person name="Spatafora J."/>
            <person name="Crous P."/>
            <person name="Grigoriev I."/>
        </authorList>
    </citation>
    <scope>NUCLEOTIDE SEQUENCE</scope>
    <source>
        <strain evidence="1">CBS 269.34</strain>
    </source>
</reference>
<organism evidence="1 2">
    <name type="scientific">Lophium mytilinum</name>
    <dbReference type="NCBI Taxonomy" id="390894"/>
    <lineage>
        <taxon>Eukaryota</taxon>
        <taxon>Fungi</taxon>
        <taxon>Dikarya</taxon>
        <taxon>Ascomycota</taxon>
        <taxon>Pezizomycotina</taxon>
        <taxon>Dothideomycetes</taxon>
        <taxon>Pleosporomycetidae</taxon>
        <taxon>Mytilinidiales</taxon>
        <taxon>Mytilinidiaceae</taxon>
        <taxon>Lophium</taxon>
    </lineage>
</organism>
<keyword evidence="2" id="KW-1185">Reference proteome</keyword>
<proteinExistence type="predicted"/>